<dbReference type="PANTHER" id="PTHR10039">
    <property type="entry name" value="AMELOGENIN"/>
    <property type="match status" value="1"/>
</dbReference>
<evidence type="ECO:0000313" key="10">
    <source>
        <dbReference type="Proteomes" id="UP000192927"/>
    </source>
</evidence>
<evidence type="ECO:0000256" key="3">
    <source>
        <dbReference type="ARBA" id="ARBA00022737"/>
    </source>
</evidence>
<dbReference type="PANTHER" id="PTHR10039:SF16">
    <property type="entry name" value="GPI INOSITOL-DEACYLASE"/>
    <property type="match status" value="1"/>
</dbReference>
<dbReference type="Gene3D" id="3.40.50.1820">
    <property type="entry name" value="alpha/beta hydrolase"/>
    <property type="match status" value="1"/>
</dbReference>
<dbReference type="InterPro" id="IPR012908">
    <property type="entry name" value="PGAP1-ab_dom-like"/>
</dbReference>
<evidence type="ECO:0000256" key="1">
    <source>
        <dbReference type="ARBA" id="ARBA00003496"/>
    </source>
</evidence>
<dbReference type="GO" id="GO:0005789">
    <property type="term" value="C:endoplasmic reticulum membrane"/>
    <property type="evidence" value="ECO:0007669"/>
    <property type="project" value="UniProtKB-SubCell"/>
</dbReference>
<dbReference type="SMART" id="SM00320">
    <property type="entry name" value="WD40"/>
    <property type="match status" value="8"/>
</dbReference>
<feature type="domain" description="GPI inositol-deacylase winged helix" evidence="7">
    <location>
        <begin position="604"/>
        <end position="694"/>
    </location>
</feature>
<dbReference type="Pfam" id="PF24883">
    <property type="entry name" value="NPHP3_N"/>
    <property type="match status" value="1"/>
</dbReference>
<dbReference type="InterPro" id="IPR036322">
    <property type="entry name" value="WD40_repeat_dom_sf"/>
</dbReference>
<accession>A0A1W5D7Q1</accession>
<dbReference type="Gene3D" id="2.130.10.10">
    <property type="entry name" value="YVTN repeat-like/Quinoprotein amine dehydrogenase"/>
    <property type="match status" value="3"/>
</dbReference>
<dbReference type="SUPFAM" id="SSF53474">
    <property type="entry name" value="alpha/beta-Hydrolases"/>
    <property type="match status" value="1"/>
</dbReference>
<feature type="domain" description="Nephrocystin 3-like N-terminal" evidence="8">
    <location>
        <begin position="342"/>
        <end position="502"/>
    </location>
</feature>
<feature type="domain" description="GPI inositol-deacylase PGAP1-like alpha/beta" evidence="6">
    <location>
        <begin position="58"/>
        <end position="187"/>
    </location>
</feature>
<evidence type="ECO:0000259" key="6">
    <source>
        <dbReference type="Pfam" id="PF07819"/>
    </source>
</evidence>
<keyword evidence="4" id="KW-0653">Protein transport</keyword>
<dbReference type="Pfam" id="PF07819">
    <property type="entry name" value="PGAP1"/>
    <property type="match status" value="1"/>
</dbReference>
<protein>
    <recommendedName>
        <fullName evidence="2 4">GPI inositol-deacylase</fullName>
        <ecNumber evidence="4">3.1.-.-</ecNumber>
    </recommendedName>
</protein>
<keyword evidence="3" id="KW-0677">Repeat</keyword>
<dbReference type="InterPro" id="IPR056884">
    <property type="entry name" value="NPHP3-like_N"/>
</dbReference>
<dbReference type="InterPro" id="IPR015943">
    <property type="entry name" value="WD40/YVTN_repeat-like_dom_sf"/>
</dbReference>
<dbReference type="Pfam" id="PF00400">
    <property type="entry name" value="WD40"/>
    <property type="match status" value="1"/>
</dbReference>
<reference evidence="10" key="1">
    <citation type="submission" date="2017-03" db="EMBL/GenBank/DDBJ databases">
        <authorList>
            <person name="Sharma R."/>
            <person name="Thines M."/>
        </authorList>
    </citation>
    <scope>NUCLEOTIDE SEQUENCE [LARGE SCALE GENOMIC DNA]</scope>
</reference>
<dbReference type="SUPFAM" id="SSF101908">
    <property type="entry name" value="Putative isomerase YbhE"/>
    <property type="match status" value="1"/>
</dbReference>
<dbReference type="GO" id="GO:0015031">
    <property type="term" value="P:protein transport"/>
    <property type="evidence" value="ECO:0007669"/>
    <property type="project" value="UniProtKB-KW"/>
</dbReference>
<comment type="similarity">
    <text evidence="4">Belongs to the GPI inositol-deacylase family.</text>
</comment>
<name>A0A1W5D7Q1_9LECA</name>
<keyword evidence="10" id="KW-1185">Reference proteome</keyword>
<keyword evidence="4" id="KW-0813">Transport</keyword>
<dbReference type="EMBL" id="FWEW01003463">
    <property type="protein sequence ID" value="SLM39143.1"/>
    <property type="molecule type" value="Genomic_DNA"/>
</dbReference>
<feature type="region of interest" description="Disordered" evidence="5">
    <location>
        <begin position="1533"/>
        <end position="1553"/>
    </location>
</feature>
<evidence type="ECO:0000256" key="5">
    <source>
        <dbReference type="SAM" id="MobiDB-lite"/>
    </source>
</evidence>
<keyword evidence="4" id="KW-0256">Endoplasmic reticulum</keyword>
<proteinExistence type="inferred from homology"/>
<evidence type="ECO:0000256" key="4">
    <source>
        <dbReference type="RuleBase" id="RU365011"/>
    </source>
</evidence>
<evidence type="ECO:0000256" key="2">
    <source>
        <dbReference type="ARBA" id="ARBA00015856"/>
    </source>
</evidence>
<evidence type="ECO:0000259" key="8">
    <source>
        <dbReference type="Pfam" id="PF24883"/>
    </source>
</evidence>
<dbReference type="GO" id="GO:0016788">
    <property type="term" value="F:hydrolase activity, acting on ester bonds"/>
    <property type="evidence" value="ECO:0007669"/>
    <property type="project" value="InterPro"/>
</dbReference>
<comment type="function">
    <text evidence="1 4">Involved in inositol deacylation of GPI-anchored proteins which plays important roles in the quality control and ER-associated degradation of GPI-anchored proteins.</text>
</comment>
<dbReference type="InterPro" id="IPR001680">
    <property type="entry name" value="WD40_rpt"/>
</dbReference>
<evidence type="ECO:0000259" key="7">
    <source>
        <dbReference type="Pfam" id="PF22939"/>
    </source>
</evidence>
<dbReference type="Pfam" id="PF22939">
    <property type="entry name" value="WHD_GPIID"/>
    <property type="match status" value="1"/>
</dbReference>
<keyword evidence="4" id="KW-0472">Membrane</keyword>
<keyword evidence="4" id="KW-0378">Hydrolase</keyword>
<organism evidence="9 10">
    <name type="scientific">Lasallia pustulata</name>
    <dbReference type="NCBI Taxonomy" id="136370"/>
    <lineage>
        <taxon>Eukaryota</taxon>
        <taxon>Fungi</taxon>
        <taxon>Dikarya</taxon>
        <taxon>Ascomycota</taxon>
        <taxon>Pezizomycotina</taxon>
        <taxon>Lecanoromycetes</taxon>
        <taxon>OSLEUM clade</taxon>
        <taxon>Umbilicariomycetidae</taxon>
        <taxon>Umbilicariales</taxon>
        <taxon>Umbilicariaceae</taxon>
        <taxon>Lasallia</taxon>
    </lineage>
</organism>
<evidence type="ECO:0000313" key="9">
    <source>
        <dbReference type="EMBL" id="SLM39143.1"/>
    </source>
</evidence>
<dbReference type="SUPFAM" id="SSF50978">
    <property type="entry name" value="WD40 repeat-like"/>
    <property type="match status" value="1"/>
</dbReference>
<comment type="subcellular location">
    <subcellularLocation>
        <location evidence="4">Endoplasmic reticulum membrane</location>
    </subcellularLocation>
</comment>
<dbReference type="Proteomes" id="UP000192927">
    <property type="component" value="Unassembled WGS sequence"/>
</dbReference>
<dbReference type="InterPro" id="IPR054471">
    <property type="entry name" value="GPIID_WHD"/>
</dbReference>
<dbReference type="InterPro" id="IPR029058">
    <property type="entry name" value="AB_hydrolase_fold"/>
</dbReference>
<sequence>MEHQWHVERAKSTSSNSGRSFFTRNLIRDNSDLPSDNTKGPLGLTTLFAPGGKPIADLVFVHGLGGGSRSTWTKSQDSSLFWPQEWLPQDEGFKDVRIHSFGYNSNWEKESTLNIHDFAKSLLGSIKDCPSIPQESKASLVLIGHSMGGLVIKKAFILARQHLEFEALARRVRSIFFLATPHRGADLAQLLSKILQVSAGARPFVTDLHRNSLATQSINDEFPQHCQGLQLYSFYETLAINYGLGKSLVVDKDLATLGYHNERTEYLNANHRDVCRYTTPLDPNYLTVRNALAATIENLRSQTVESKRDLDSEQHRILDGFLGVTDAPEDDLMNVDALRMKGSCEWLLRKANFHRWRDSSSRQMYWVSAKPAAGKSVLSGYVVKHLKDLDRDCNFYFFAYGHKVKSTITSFLRTMAWQMAVMHPEALEVILKVCEKDDQVCKADYRTIWRKLFLEGLLKLKLDRPQYWVIDALDECKADAELVSLLLKAIEVFPVHIFVTSRNRFESHRQIVHSTPEVVSEEILVKDSRSDILLYLNANMNDLPSVSEEAHQNMVDQILEKSAGCFLWVSLILQELRQVHTSAEIRQVLEEVPSDMDELYSRILDSMSRAPYGKVLAKAILTWTVCSARPLTTDELYHALQIDIKDTIDDVRKAIIASCGQLVYVDQQSQVQMVHQTAQDFLLRAENTSEFAINSKTGHKRLAMTCLQYLNGNELKSSKHRKLSVSSLLKDPCPFVAYACNSLFEHITHVSSTDEDILIGLAKFLNSSNVLSWIEHLAQNSDLDCLIRTGEAFRHFLQRRSKHMSPFGREVVTLDSWATDLVRLVTKFGKNLSASPSSIVNLIPPFCPPESAPRKQFAASTRGIAVLGLSATTWDDCLSTIVYTREHPSALACSAIYFAVGLSSGNVVIYHEMSCQEAQILQHQEPVKLLQFGETGNILVSSGMKVVRIWDVTARQELWKFDISHQCMSLALTDEDRLLLGALKNNQLAIWDLTTGSLRECANWTQNIDGQRAHSFRRPTAAAFSMELSLLAVVYRGQDILLWDLERDTLHETYGKETGARSGEKRIANATVWSLVFSPAPGATLLAAAYSDGDLVLFDTSEGVVKEMTLANAQALASSPNGRTLASGDSSGTIQLFDFESLKVLYRISLEDHGIKSLAFSGDSHHLLDIRGSQCRVWDPTVLFRQDTEEDHSDTVSISTAPQEILLEASEDLTLVTALACHEHGEAIFCGKENGSVCLYETKSGRQIKELFSHADGVSIVSLFFDDESQILSSADSSSRVMTHKLTHQQNGWEAAEAVFNYRTGVAVDQLLSNRGHTRMLVCSENRDMLYSTTSKDTKLINTVEQADRSSHTWGSHPLNQNQLILVANNVAHIYDWQTLAKLGGAEGILLQGTIVSELSIRSITPCFKGTLIATTFSESLETHARSNLLLWSTSDFSERSQTAVPVPNFKYLADQVEVLIGAYGQRLVFLHSSGWVCSTDSETFSIVRHFFLPADWLSTNNALMIEVTRNGDIIFVKRDEIAVIKRGLDTSEQGPSNTLGKRPSLAASVSSS</sequence>
<dbReference type="EC" id="3.1.-.-" evidence="4"/>